<accession>D2VL50</accession>
<dbReference type="AlphaFoldDB" id="D2VL50"/>
<protein>
    <submittedName>
        <fullName evidence="2">Predicted protein</fullName>
    </submittedName>
</protein>
<name>D2VL50_NAEGR</name>
<organism evidence="3">
    <name type="scientific">Naegleria gruberi</name>
    <name type="common">Amoeba</name>
    <dbReference type="NCBI Taxonomy" id="5762"/>
    <lineage>
        <taxon>Eukaryota</taxon>
        <taxon>Discoba</taxon>
        <taxon>Heterolobosea</taxon>
        <taxon>Tetramitia</taxon>
        <taxon>Eutetramitia</taxon>
        <taxon>Vahlkampfiidae</taxon>
        <taxon>Naegleria</taxon>
    </lineage>
</organism>
<sequence>MIRGILGLKKKSKKNKDIPNEGNNNNNNNSVRFEERQSLDVPSAHDTIEPTRKSLDSTSTVEKKKRRSFLSFRRKKKGTEEIIEPPKDTESDEDEEELNNIIDSQLLPQNQKTPRYYSSYIADSHESQHTSTKPIKPFKYISVGDLKLLNIKEEAQTASPSSELYIIAQLNQGDEFSNFCYKLPLLTKNEFLEWKDCDVEFVYDKVTSKKLMRSSVSISDLLEMEEASSADEHFTNLIIPSKSMISDLTKDYVSIRVFEKTKDKKEDELLGYCNIDLFTIALHPLIDLVGVSLTKDEKTLSLSEYIVSFSITTSLAPPTKHTNGYLFSTEDSLIIQGQFISPFSGQNI</sequence>
<feature type="compositionally biased region" description="Basic and acidic residues" evidence="1">
    <location>
        <begin position="46"/>
        <end position="55"/>
    </location>
</feature>
<dbReference type="EMBL" id="GG738879">
    <property type="protein sequence ID" value="EFC42557.1"/>
    <property type="molecule type" value="Genomic_DNA"/>
</dbReference>
<dbReference type="OMA" id="YIADSHE"/>
<keyword evidence="3" id="KW-1185">Reference proteome</keyword>
<evidence type="ECO:0000256" key="1">
    <source>
        <dbReference type="SAM" id="MobiDB-lite"/>
    </source>
</evidence>
<gene>
    <name evidence="2" type="ORF">NAEGRDRAFT_69662</name>
</gene>
<reference evidence="2 3" key="1">
    <citation type="journal article" date="2010" name="Cell">
        <title>The genome of Naegleria gruberi illuminates early eukaryotic versatility.</title>
        <authorList>
            <person name="Fritz-Laylin L.K."/>
            <person name="Prochnik S.E."/>
            <person name="Ginger M.L."/>
            <person name="Dacks J.B."/>
            <person name="Carpenter M.L."/>
            <person name="Field M.C."/>
            <person name="Kuo A."/>
            <person name="Paredez A."/>
            <person name="Chapman J."/>
            <person name="Pham J."/>
            <person name="Shu S."/>
            <person name="Neupane R."/>
            <person name="Cipriano M."/>
            <person name="Mancuso J."/>
            <person name="Tu H."/>
            <person name="Salamov A."/>
            <person name="Lindquist E."/>
            <person name="Shapiro H."/>
            <person name="Lucas S."/>
            <person name="Grigoriev I.V."/>
            <person name="Cande W.Z."/>
            <person name="Fulton C."/>
            <person name="Rokhsar D.S."/>
            <person name="Dawson S.C."/>
        </authorList>
    </citation>
    <scope>NUCLEOTIDE SEQUENCE [LARGE SCALE GENOMIC DNA]</scope>
    <source>
        <strain evidence="2 3">NEG-M</strain>
    </source>
</reference>
<evidence type="ECO:0000313" key="3">
    <source>
        <dbReference type="Proteomes" id="UP000006671"/>
    </source>
</evidence>
<feature type="region of interest" description="Disordered" evidence="1">
    <location>
        <begin position="77"/>
        <end position="96"/>
    </location>
</feature>
<feature type="compositionally biased region" description="Basic and acidic residues" evidence="1">
    <location>
        <begin position="78"/>
        <end position="89"/>
    </location>
</feature>
<dbReference type="RefSeq" id="XP_002675301.1">
    <property type="nucleotide sequence ID" value="XM_002675255.1"/>
</dbReference>
<dbReference type="InParanoid" id="D2VL50"/>
<dbReference type="VEuPathDB" id="AmoebaDB:NAEGRDRAFT_69662"/>
<dbReference type="Proteomes" id="UP000006671">
    <property type="component" value="Unassembled WGS sequence"/>
</dbReference>
<dbReference type="GeneID" id="8863116"/>
<dbReference type="OrthoDB" id="10330153at2759"/>
<evidence type="ECO:0000313" key="2">
    <source>
        <dbReference type="EMBL" id="EFC42557.1"/>
    </source>
</evidence>
<dbReference type="KEGG" id="ngr:NAEGRDRAFT_69662"/>
<proteinExistence type="predicted"/>
<feature type="region of interest" description="Disordered" evidence="1">
    <location>
        <begin position="1"/>
        <end position="67"/>
    </location>
</feature>